<reference evidence="2 3" key="1">
    <citation type="submission" date="2019-08" db="EMBL/GenBank/DDBJ databases">
        <title>Deep-cultivation of Planctomycetes and their phenomic and genomic characterization uncovers novel biology.</title>
        <authorList>
            <person name="Wiegand S."/>
            <person name="Jogler M."/>
            <person name="Boedeker C."/>
            <person name="Pinto D."/>
            <person name="Vollmers J."/>
            <person name="Rivas-Marin E."/>
            <person name="Kohn T."/>
            <person name="Peeters S.H."/>
            <person name="Heuer A."/>
            <person name="Rast P."/>
            <person name="Oberbeckmann S."/>
            <person name="Bunk B."/>
            <person name="Jeske O."/>
            <person name="Meyerdierks A."/>
            <person name="Storesund J.E."/>
            <person name="Kallscheuer N."/>
            <person name="Luecker S."/>
            <person name="Lage O.M."/>
            <person name="Pohl T."/>
            <person name="Merkel B.J."/>
            <person name="Hornburger P."/>
            <person name="Mueller R.-W."/>
            <person name="Bruemmer F."/>
            <person name="Labrenz M."/>
            <person name="Spormann A.M."/>
            <person name="Op den Camp H."/>
            <person name="Overmann J."/>
            <person name="Amann R."/>
            <person name="Jetten M.S.M."/>
            <person name="Mascher T."/>
            <person name="Medema M.H."/>
            <person name="Devos D.P."/>
            <person name="Kaster A.-K."/>
            <person name="Ovreas L."/>
            <person name="Rohde M."/>
            <person name="Galperin M.Y."/>
            <person name="Jogler C."/>
        </authorList>
    </citation>
    <scope>NUCLEOTIDE SEQUENCE [LARGE SCALE GENOMIC DNA]</scope>
    <source>
        <strain evidence="2 3">FC18</strain>
    </source>
</reference>
<gene>
    <name evidence="2" type="ORF">MFFC18_24760</name>
</gene>
<name>A0A5B9PJ44_9BACT</name>
<evidence type="ECO:0000313" key="3">
    <source>
        <dbReference type="Proteomes" id="UP000322214"/>
    </source>
</evidence>
<keyword evidence="3" id="KW-1185">Reference proteome</keyword>
<dbReference type="AlphaFoldDB" id="A0A5B9PJ44"/>
<proteinExistence type="predicted"/>
<dbReference type="KEGG" id="mff:MFFC18_24760"/>
<feature type="region of interest" description="Disordered" evidence="1">
    <location>
        <begin position="1"/>
        <end position="21"/>
    </location>
</feature>
<organism evidence="2 3">
    <name type="scientific">Mariniblastus fucicola</name>
    <dbReference type="NCBI Taxonomy" id="980251"/>
    <lineage>
        <taxon>Bacteria</taxon>
        <taxon>Pseudomonadati</taxon>
        <taxon>Planctomycetota</taxon>
        <taxon>Planctomycetia</taxon>
        <taxon>Pirellulales</taxon>
        <taxon>Pirellulaceae</taxon>
        <taxon>Mariniblastus</taxon>
    </lineage>
</organism>
<sequence>MPDFPPRIDAATKKAAFPGPERGFDVREIEIDPNAESSSFDAAVTSRIAYRK</sequence>
<evidence type="ECO:0000256" key="1">
    <source>
        <dbReference type="SAM" id="MobiDB-lite"/>
    </source>
</evidence>
<evidence type="ECO:0000313" key="2">
    <source>
        <dbReference type="EMBL" id="QEG22593.1"/>
    </source>
</evidence>
<accession>A0A5B9PJ44</accession>
<dbReference type="EMBL" id="CP042912">
    <property type="protein sequence ID" value="QEG22593.1"/>
    <property type="molecule type" value="Genomic_DNA"/>
</dbReference>
<protein>
    <submittedName>
        <fullName evidence="2">Uncharacterized protein</fullName>
    </submittedName>
</protein>
<dbReference type="Proteomes" id="UP000322214">
    <property type="component" value="Chromosome"/>
</dbReference>